<name>A0A6C0JG04_9ZZZZ</name>
<proteinExistence type="predicted"/>
<dbReference type="AlphaFoldDB" id="A0A6C0JG04"/>
<sequence>MKSKAYILLQIRELLKKNRGFCDEEVDIWAKENEKKTVYELLTFKKEISQNQEYHDVSCVRWFREEDQ</sequence>
<accession>A0A6C0JG04</accession>
<evidence type="ECO:0000313" key="1">
    <source>
        <dbReference type="EMBL" id="QHU03716.1"/>
    </source>
</evidence>
<reference evidence="1" key="1">
    <citation type="journal article" date="2020" name="Nature">
        <title>Giant virus diversity and host interactions through global metagenomics.</title>
        <authorList>
            <person name="Schulz F."/>
            <person name="Roux S."/>
            <person name="Paez-Espino D."/>
            <person name="Jungbluth S."/>
            <person name="Walsh D.A."/>
            <person name="Denef V.J."/>
            <person name="McMahon K.D."/>
            <person name="Konstantinidis K.T."/>
            <person name="Eloe-Fadrosh E.A."/>
            <person name="Kyrpides N.C."/>
            <person name="Woyke T."/>
        </authorList>
    </citation>
    <scope>NUCLEOTIDE SEQUENCE</scope>
    <source>
        <strain evidence="1">GVMAG-M-3300027206-1</strain>
    </source>
</reference>
<organism evidence="1">
    <name type="scientific">viral metagenome</name>
    <dbReference type="NCBI Taxonomy" id="1070528"/>
    <lineage>
        <taxon>unclassified sequences</taxon>
        <taxon>metagenomes</taxon>
        <taxon>organismal metagenomes</taxon>
    </lineage>
</organism>
<dbReference type="EMBL" id="MN740385">
    <property type="protein sequence ID" value="QHU03716.1"/>
    <property type="molecule type" value="Genomic_DNA"/>
</dbReference>
<protein>
    <submittedName>
        <fullName evidence="1">Uncharacterized protein</fullName>
    </submittedName>
</protein>